<dbReference type="AlphaFoldDB" id="A0A285FIB7"/>
<dbReference type="GO" id="GO:0009306">
    <property type="term" value="P:protein secretion"/>
    <property type="evidence" value="ECO:0007669"/>
    <property type="project" value="InterPro"/>
</dbReference>
<dbReference type="Gene3D" id="3.40.1690.10">
    <property type="entry name" value="secretion proteins EscU"/>
    <property type="match status" value="1"/>
</dbReference>
<dbReference type="PANTHER" id="PTHR30531">
    <property type="entry name" value="FLAGELLAR BIOSYNTHETIC PROTEIN FLHB"/>
    <property type="match status" value="1"/>
</dbReference>
<dbReference type="OrthoDB" id="9810419at2"/>
<reference evidence="2" key="1">
    <citation type="submission" date="2017-09" db="EMBL/GenBank/DDBJ databases">
        <authorList>
            <person name="Varghese N."/>
            <person name="Submissions S."/>
        </authorList>
    </citation>
    <scope>NUCLEOTIDE SEQUENCE [LARGE SCALE GENOMIC DNA]</scope>
    <source>
        <strain evidence="2">MSL47</strain>
    </source>
</reference>
<dbReference type="STRING" id="1413210.U472_01580"/>
<dbReference type="PANTHER" id="PTHR30531:SF12">
    <property type="entry name" value="FLAGELLAR BIOSYNTHETIC PROTEIN FLHB"/>
    <property type="match status" value="1"/>
</dbReference>
<dbReference type="Proteomes" id="UP000219573">
    <property type="component" value="Unassembled WGS sequence"/>
</dbReference>
<keyword evidence="1" id="KW-0966">Cell projection</keyword>
<accession>A0A285FIB7</accession>
<keyword evidence="1" id="KW-0282">Flagellum</keyword>
<dbReference type="Pfam" id="PF01312">
    <property type="entry name" value="Bac_export_2"/>
    <property type="match status" value="1"/>
</dbReference>
<dbReference type="GO" id="GO:0005886">
    <property type="term" value="C:plasma membrane"/>
    <property type="evidence" value="ECO:0007669"/>
    <property type="project" value="TreeGrafter"/>
</dbReference>
<sequence length="92" mass="10572">MKKKNKQEIQEEAVALKYNSEEDFAPIVIAKGRGEIAEEIIKKAKDCEIPIKEDRDLVQVLLQLQLGEEIPEELYAVVAEILKFIYSLEELI</sequence>
<evidence type="ECO:0000313" key="2">
    <source>
        <dbReference type="Proteomes" id="UP000219573"/>
    </source>
</evidence>
<evidence type="ECO:0000313" key="1">
    <source>
        <dbReference type="EMBL" id="SNY09991.1"/>
    </source>
</evidence>
<organism evidence="1 2">
    <name type="scientific">Orenia metallireducens</name>
    <dbReference type="NCBI Taxonomy" id="1413210"/>
    <lineage>
        <taxon>Bacteria</taxon>
        <taxon>Bacillati</taxon>
        <taxon>Bacillota</taxon>
        <taxon>Clostridia</taxon>
        <taxon>Halanaerobiales</taxon>
        <taxon>Halobacteroidaceae</taxon>
        <taxon>Orenia</taxon>
    </lineage>
</organism>
<dbReference type="EMBL" id="OBDZ01000002">
    <property type="protein sequence ID" value="SNY09991.1"/>
    <property type="molecule type" value="Genomic_DNA"/>
</dbReference>
<gene>
    <name evidence="1" type="ORF">SAMN06265827_10236</name>
</gene>
<dbReference type="InterPro" id="IPR029025">
    <property type="entry name" value="T3SS_substrate_exporter_C"/>
</dbReference>
<keyword evidence="1" id="KW-0969">Cilium</keyword>
<dbReference type="RefSeq" id="WP_097016316.1">
    <property type="nucleotide sequence ID" value="NZ_OBDZ01000002.1"/>
</dbReference>
<dbReference type="SUPFAM" id="SSF160544">
    <property type="entry name" value="EscU C-terminal domain-like"/>
    <property type="match status" value="1"/>
</dbReference>
<protein>
    <submittedName>
        <fullName evidence="1">Flagellar biosynthesis protein</fullName>
    </submittedName>
</protein>
<proteinExistence type="predicted"/>
<dbReference type="InterPro" id="IPR006135">
    <property type="entry name" value="T3SS_substrate_exporter"/>
</dbReference>
<keyword evidence="2" id="KW-1185">Reference proteome</keyword>
<name>A0A285FIB7_9FIRM</name>